<dbReference type="CDD" id="cd03801">
    <property type="entry name" value="GT4_PimA-like"/>
    <property type="match status" value="1"/>
</dbReference>
<organism evidence="3 4">
    <name type="scientific">Novosphingobium panipatense</name>
    <dbReference type="NCBI Taxonomy" id="428991"/>
    <lineage>
        <taxon>Bacteria</taxon>
        <taxon>Pseudomonadati</taxon>
        <taxon>Pseudomonadota</taxon>
        <taxon>Alphaproteobacteria</taxon>
        <taxon>Sphingomonadales</taxon>
        <taxon>Sphingomonadaceae</taxon>
        <taxon>Novosphingobium</taxon>
    </lineage>
</organism>
<feature type="domain" description="Glycosyltransferase subfamily 4-like N-terminal" evidence="2">
    <location>
        <begin position="15"/>
        <end position="183"/>
    </location>
</feature>
<evidence type="ECO:0000259" key="1">
    <source>
        <dbReference type="Pfam" id="PF00534"/>
    </source>
</evidence>
<reference evidence="3 4" key="1">
    <citation type="submission" date="2017-05" db="EMBL/GenBank/DDBJ databases">
        <authorList>
            <person name="Varghese N."/>
            <person name="Submissions S."/>
        </authorList>
    </citation>
    <scope>NUCLEOTIDE SEQUENCE [LARGE SCALE GENOMIC DNA]</scope>
    <source>
        <strain evidence="3 4">SM16</strain>
    </source>
</reference>
<dbReference type="Pfam" id="PF13439">
    <property type="entry name" value="Glyco_transf_4"/>
    <property type="match status" value="1"/>
</dbReference>
<comment type="caution">
    <text evidence="3">The sequence shown here is derived from an EMBL/GenBank/DDBJ whole genome shotgun (WGS) entry which is preliminary data.</text>
</comment>
<dbReference type="Gene3D" id="3.40.50.2000">
    <property type="entry name" value="Glycogen Phosphorylase B"/>
    <property type="match status" value="2"/>
</dbReference>
<dbReference type="RefSeq" id="WP_283404935.1">
    <property type="nucleotide sequence ID" value="NZ_FXUI01000001.1"/>
</dbReference>
<feature type="domain" description="Glycosyl transferase family 1" evidence="1">
    <location>
        <begin position="243"/>
        <end position="340"/>
    </location>
</feature>
<proteinExistence type="predicted"/>
<dbReference type="EMBL" id="FXUI01000001">
    <property type="protein sequence ID" value="SMP52828.1"/>
    <property type="molecule type" value="Genomic_DNA"/>
</dbReference>
<dbReference type="SUPFAM" id="SSF53756">
    <property type="entry name" value="UDP-Glycosyltransferase/glycogen phosphorylase"/>
    <property type="match status" value="1"/>
</dbReference>
<accession>A0ABY1PZN8</accession>
<dbReference type="InterPro" id="IPR001296">
    <property type="entry name" value="Glyco_trans_1"/>
</dbReference>
<dbReference type="InterPro" id="IPR028098">
    <property type="entry name" value="Glyco_trans_4-like_N"/>
</dbReference>
<dbReference type="PANTHER" id="PTHR12526">
    <property type="entry name" value="GLYCOSYLTRANSFERASE"/>
    <property type="match status" value="1"/>
</dbReference>
<evidence type="ECO:0000313" key="3">
    <source>
        <dbReference type="EMBL" id="SMP52828.1"/>
    </source>
</evidence>
<protein>
    <submittedName>
        <fullName evidence="3">Glycosyltransferase involved in cell wall bisynthesis</fullName>
    </submittedName>
</protein>
<dbReference type="Pfam" id="PF00534">
    <property type="entry name" value="Glycos_transf_1"/>
    <property type="match status" value="1"/>
</dbReference>
<gene>
    <name evidence="3" type="ORF">SAMN06296065_101338</name>
</gene>
<dbReference type="PANTHER" id="PTHR12526:SF634">
    <property type="entry name" value="BLL3361 PROTEIN"/>
    <property type="match status" value="1"/>
</dbReference>
<evidence type="ECO:0000259" key="2">
    <source>
        <dbReference type="Pfam" id="PF13439"/>
    </source>
</evidence>
<sequence>MSGAGLRALITVDAVGGVWQYGLDLASGLAARGVEPVLAVMGPKPDAAQREEAHRIDGVTIVETGLPLDWLSDSADPILAAGRMLAEFAGDIAADIVQLNMPTLAAAPPPPVPVVAVTHGCVATWWEAAKPGEALGTDYHWHRDLMAQGLRAADRVVAPSASYARTIARYYALDQAPVVVHNGRTPIAAPTEGPFPDRALTVGRLWDSVKCAGMLDRVAARIHVPFSAAGNPVGPHGERVELHHLNLLGQLDAVQLGRELAARPIFVSAASFEPFGLAVLEAAQAGCPLVLSDIDTFRELWDGAACFVPAGDEIALERAITGLVEDEALRLRLSEAARKRAAQYAPRKMADSMLAIYREALASSPAAGRVAA</sequence>
<keyword evidence="4" id="KW-1185">Reference proteome</keyword>
<name>A0ABY1PZN8_9SPHN</name>
<dbReference type="Proteomes" id="UP001157910">
    <property type="component" value="Unassembled WGS sequence"/>
</dbReference>
<evidence type="ECO:0000313" key="4">
    <source>
        <dbReference type="Proteomes" id="UP001157910"/>
    </source>
</evidence>